<evidence type="ECO:0000313" key="2">
    <source>
        <dbReference type="EMBL" id="MBB6182157.1"/>
    </source>
</evidence>
<dbReference type="EMBL" id="JACHEJ010000021">
    <property type="protein sequence ID" value="MBB6182157.1"/>
    <property type="molecule type" value="Genomic_DNA"/>
</dbReference>
<dbReference type="AlphaFoldDB" id="A0A7W9Z166"/>
<evidence type="ECO:0000313" key="3">
    <source>
        <dbReference type="Proteomes" id="UP000535501"/>
    </source>
</evidence>
<comment type="caution">
    <text evidence="2">The sequence shown here is derived from an EMBL/GenBank/DDBJ whole genome shotgun (WGS) entry which is preliminary data.</text>
</comment>
<reference evidence="2 3" key="1">
    <citation type="submission" date="2020-08" db="EMBL/GenBank/DDBJ databases">
        <title>Genomic Encyclopedia of Type Strains, Phase IV (KMG-IV): sequencing the most valuable type-strain genomes for metagenomic binning, comparative biology and taxonomic classification.</title>
        <authorList>
            <person name="Goeker M."/>
        </authorList>
    </citation>
    <scope>NUCLEOTIDE SEQUENCE [LARGE SCALE GENOMIC DNA]</scope>
    <source>
        <strain evidence="2 3">DSM 102134</strain>
    </source>
</reference>
<feature type="chain" id="PRO_5030987211" description="DUF2946 domain-containing protein" evidence="1">
    <location>
        <begin position="32"/>
        <end position="115"/>
    </location>
</feature>
<gene>
    <name evidence="2" type="ORF">HNQ75_004146</name>
</gene>
<keyword evidence="1" id="KW-0732">Signal</keyword>
<dbReference type="Proteomes" id="UP000535501">
    <property type="component" value="Unassembled WGS sequence"/>
</dbReference>
<protein>
    <recommendedName>
        <fullName evidence="4">DUF2946 domain-containing protein</fullName>
    </recommendedName>
</protein>
<name>A0A7W9Z166_9HYPH</name>
<evidence type="ECO:0000256" key="1">
    <source>
        <dbReference type="SAM" id="SignalP"/>
    </source>
</evidence>
<organism evidence="2 3">
    <name type="scientific">Pseudorhizobium flavum</name>
    <dbReference type="NCBI Taxonomy" id="1335061"/>
    <lineage>
        <taxon>Bacteria</taxon>
        <taxon>Pseudomonadati</taxon>
        <taxon>Pseudomonadota</taxon>
        <taxon>Alphaproteobacteria</taxon>
        <taxon>Hyphomicrobiales</taxon>
        <taxon>Rhizobiaceae</taxon>
        <taxon>Rhizobium/Agrobacterium group</taxon>
        <taxon>Pseudorhizobium</taxon>
    </lineage>
</organism>
<keyword evidence="3" id="KW-1185">Reference proteome</keyword>
<accession>A0A7W9Z166</accession>
<sequence length="115" mass="12178">MRRFTRRALAWRLLAALLAVALVFSAPVTHAAPQTCLNGHHQMVDGDPGDATSKLHHSPKQNCCSVICVFCLAVAAQPAGPFHSVLLLARVLDIASDVAGRDPSPGFEPPRSMAG</sequence>
<evidence type="ECO:0008006" key="4">
    <source>
        <dbReference type="Google" id="ProtNLM"/>
    </source>
</evidence>
<feature type="signal peptide" evidence="1">
    <location>
        <begin position="1"/>
        <end position="31"/>
    </location>
</feature>
<proteinExistence type="predicted"/>